<organism evidence="2">
    <name type="scientific">Perkinsus marinus (strain ATCC 50983 / TXsc)</name>
    <dbReference type="NCBI Taxonomy" id="423536"/>
    <lineage>
        <taxon>Eukaryota</taxon>
        <taxon>Sar</taxon>
        <taxon>Alveolata</taxon>
        <taxon>Perkinsozoa</taxon>
        <taxon>Perkinsea</taxon>
        <taxon>Perkinsida</taxon>
        <taxon>Perkinsidae</taxon>
        <taxon>Perkinsus</taxon>
    </lineage>
</organism>
<dbReference type="AlphaFoldDB" id="C5LI78"/>
<evidence type="ECO:0000313" key="1">
    <source>
        <dbReference type="EMBL" id="EER03613.1"/>
    </source>
</evidence>
<proteinExistence type="predicted"/>
<reference evidence="1 2" key="1">
    <citation type="submission" date="2008-07" db="EMBL/GenBank/DDBJ databases">
        <authorList>
            <person name="El-Sayed N."/>
            <person name="Caler E."/>
            <person name="Inman J."/>
            <person name="Amedeo P."/>
            <person name="Hass B."/>
            <person name="Wortman J."/>
        </authorList>
    </citation>
    <scope>NUCLEOTIDE SEQUENCE [LARGE SCALE GENOMIC DNA]</scope>
    <source>
        <strain evidence="2">ATCC 50983 / TXsc</strain>
    </source>
</reference>
<evidence type="ECO:0000313" key="2">
    <source>
        <dbReference type="Proteomes" id="UP000007800"/>
    </source>
</evidence>
<dbReference type="RefSeq" id="XP_002771797.1">
    <property type="nucleotide sequence ID" value="XM_002771751.1"/>
</dbReference>
<dbReference type="GeneID" id="9047933"/>
<accession>C5LI78</accession>
<protein>
    <submittedName>
        <fullName evidence="1">Uncharacterized protein</fullName>
    </submittedName>
</protein>
<dbReference type="Proteomes" id="UP000007800">
    <property type="component" value="Unassembled WGS sequence"/>
</dbReference>
<name>C5LI78_PERM5</name>
<keyword evidence="2" id="KW-1185">Reference proteome</keyword>
<dbReference type="InParanoid" id="C5LI78"/>
<sequence length="81" mass="9088">MHVVCQDRALAIALQSKGFKAAVALFKSRLGEKEKQQEVSSLRHTTDPARLDPIFFMDEAAQNFDAQCRQKSLLPAIITEK</sequence>
<dbReference type="EMBL" id="GG682187">
    <property type="protein sequence ID" value="EER03613.1"/>
    <property type="molecule type" value="Genomic_DNA"/>
</dbReference>
<gene>
    <name evidence="1" type="ORF">Pmar_PMAR026289</name>
</gene>